<sequence>MPSCFRNFRSASCTMRIVGDIAAPLAGGGLFSRPSFFLNFLSSLRIDSAARSIAGDMRARPTLPWLGARCCCCCCCGPA</sequence>
<name>A0AAD7AY35_MYCRO</name>
<evidence type="ECO:0000313" key="1">
    <source>
        <dbReference type="EMBL" id="KAJ7603930.1"/>
    </source>
</evidence>
<dbReference type="AlphaFoldDB" id="A0AAD7AY35"/>
<accession>A0AAD7AY35</accession>
<dbReference type="EMBL" id="JARKIE010001253">
    <property type="protein sequence ID" value="KAJ7603930.1"/>
    <property type="molecule type" value="Genomic_DNA"/>
</dbReference>
<evidence type="ECO:0000313" key="2">
    <source>
        <dbReference type="Proteomes" id="UP001221757"/>
    </source>
</evidence>
<gene>
    <name evidence="1" type="ORF">B0H17DRAFT_1121371</name>
</gene>
<proteinExistence type="predicted"/>
<organism evidence="1 2">
    <name type="scientific">Mycena rosella</name>
    <name type="common">Pink bonnet</name>
    <name type="synonym">Agaricus rosellus</name>
    <dbReference type="NCBI Taxonomy" id="1033263"/>
    <lineage>
        <taxon>Eukaryota</taxon>
        <taxon>Fungi</taxon>
        <taxon>Dikarya</taxon>
        <taxon>Basidiomycota</taxon>
        <taxon>Agaricomycotina</taxon>
        <taxon>Agaricomycetes</taxon>
        <taxon>Agaricomycetidae</taxon>
        <taxon>Agaricales</taxon>
        <taxon>Marasmiineae</taxon>
        <taxon>Mycenaceae</taxon>
        <taxon>Mycena</taxon>
    </lineage>
</organism>
<keyword evidence="2" id="KW-1185">Reference proteome</keyword>
<comment type="caution">
    <text evidence="1">The sequence shown here is derived from an EMBL/GenBank/DDBJ whole genome shotgun (WGS) entry which is preliminary data.</text>
</comment>
<reference evidence="1" key="1">
    <citation type="submission" date="2023-03" db="EMBL/GenBank/DDBJ databases">
        <title>Massive genome expansion in bonnet fungi (Mycena s.s.) driven by repeated elements and novel gene families across ecological guilds.</title>
        <authorList>
            <consortium name="Lawrence Berkeley National Laboratory"/>
            <person name="Harder C.B."/>
            <person name="Miyauchi S."/>
            <person name="Viragh M."/>
            <person name="Kuo A."/>
            <person name="Thoen E."/>
            <person name="Andreopoulos B."/>
            <person name="Lu D."/>
            <person name="Skrede I."/>
            <person name="Drula E."/>
            <person name="Henrissat B."/>
            <person name="Morin E."/>
            <person name="Kohler A."/>
            <person name="Barry K."/>
            <person name="LaButti K."/>
            <person name="Morin E."/>
            <person name="Salamov A."/>
            <person name="Lipzen A."/>
            <person name="Mereny Z."/>
            <person name="Hegedus B."/>
            <person name="Baldrian P."/>
            <person name="Stursova M."/>
            <person name="Weitz H."/>
            <person name="Taylor A."/>
            <person name="Grigoriev I.V."/>
            <person name="Nagy L.G."/>
            <person name="Martin F."/>
            <person name="Kauserud H."/>
        </authorList>
    </citation>
    <scope>NUCLEOTIDE SEQUENCE</scope>
    <source>
        <strain evidence="1">CBHHK067</strain>
    </source>
</reference>
<protein>
    <submittedName>
        <fullName evidence="1">Uncharacterized protein</fullName>
    </submittedName>
</protein>
<dbReference type="Proteomes" id="UP001221757">
    <property type="component" value="Unassembled WGS sequence"/>
</dbReference>